<evidence type="ECO:0000313" key="4">
    <source>
        <dbReference type="Proteomes" id="UP001549200"/>
    </source>
</evidence>
<dbReference type="EMBL" id="JBEPLZ010000032">
    <property type="protein sequence ID" value="MET3573568.1"/>
    <property type="molecule type" value="Genomic_DNA"/>
</dbReference>
<proteinExistence type="predicted"/>
<feature type="transmembrane region" description="Helical" evidence="2">
    <location>
        <begin position="35"/>
        <end position="57"/>
    </location>
</feature>
<evidence type="ECO:0008006" key="5">
    <source>
        <dbReference type="Google" id="ProtNLM"/>
    </source>
</evidence>
<gene>
    <name evidence="3" type="ORF">ABID13_005232</name>
</gene>
<keyword evidence="2" id="KW-0812">Transmembrane</keyword>
<protein>
    <recommendedName>
        <fullName evidence="5">SGNH/GDSL hydrolase family protein</fullName>
    </recommendedName>
</protein>
<evidence type="ECO:0000256" key="2">
    <source>
        <dbReference type="SAM" id="Phobius"/>
    </source>
</evidence>
<accession>A0ABV2G5K6</accession>
<sequence>MDMRTEDKTGKGREKTQTGEPGTRKKAEQGGWGRWLWATLGIFLAGLVLLGGIVVAVDPFFHYHKPLRGLAYSIDSERYQNDGISRHFTYDAVLTGTSMTENFKASQFDRLFGVTSIKIPYGGAYYKEVDEAVRRAVSYHPRIKMVFRSLDKSFLMYDKDAWNTTAPAPDYLNDRNPWNDVNYIWNKEVIFGNVRGVFARTRAGGRTTTFDEYMHWAPDKEWGREAVLKTFDRPDSVKEPVPFTQEDRELVRENVEQNILATARANPDITFYCFIPPYSIAYWHSELIAKGEFERQLSALRLMTDMLTECDNIRLFGFDDQFSIICDLDNYMDVIHYSEKVGDQLLEWMAAGEHRLTRENKEEYFDRITDFYANYDYNDIY</sequence>
<keyword evidence="2" id="KW-0472">Membrane</keyword>
<evidence type="ECO:0000256" key="1">
    <source>
        <dbReference type="SAM" id="MobiDB-lite"/>
    </source>
</evidence>
<keyword evidence="2" id="KW-1133">Transmembrane helix</keyword>
<keyword evidence="4" id="KW-1185">Reference proteome</keyword>
<evidence type="ECO:0000313" key="3">
    <source>
        <dbReference type="EMBL" id="MET3573568.1"/>
    </source>
</evidence>
<reference evidence="3 4" key="1">
    <citation type="submission" date="2024-06" db="EMBL/GenBank/DDBJ databases">
        <title>Genomic Encyclopedia of Type Strains, Phase IV (KMG-IV): sequencing the most valuable type-strain genomes for metagenomic binning, comparative biology and taxonomic classification.</title>
        <authorList>
            <person name="Goeker M."/>
        </authorList>
    </citation>
    <scope>NUCLEOTIDE SEQUENCE [LARGE SCALE GENOMIC DNA]</scope>
    <source>
        <strain evidence="3 4">DSM 19261</strain>
    </source>
</reference>
<name>A0ABV2G5K6_9FIRM</name>
<organism evidence="3 4">
    <name type="scientific">Enterocloster citroniae</name>
    <dbReference type="NCBI Taxonomy" id="358743"/>
    <lineage>
        <taxon>Bacteria</taxon>
        <taxon>Bacillati</taxon>
        <taxon>Bacillota</taxon>
        <taxon>Clostridia</taxon>
        <taxon>Lachnospirales</taxon>
        <taxon>Lachnospiraceae</taxon>
        <taxon>Enterocloster</taxon>
    </lineage>
</organism>
<dbReference type="Proteomes" id="UP001549200">
    <property type="component" value="Unassembled WGS sequence"/>
</dbReference>
<comment type="caution">
    <text evidence="3">The sequence shown here is derived from an EMBL/GenBank/DDBJ whole genome shotgun (WGS) entry which is preliminary data.</text>
</comment>
<feature type="region of interest" description="Disordered" evidence="1">
    <location>
        <begin position="1"/>
        <end position="27"/>
    </location>
</feature>